<feature type="domain" description="Serine aminopeptidase S33" evidence="4">
    <location>
        <begin position="165"/>
        <end position="362"/>
    </location>
</feature>
<dbReference type="OrthoDB" id="44277at2759"/>
<dbReference type="Proteomes" id="UP000595140">
    <property type="component" value="Unassembled WGS sequence"/>
</dbReference>
<reference evidence="5 6" key="1">
    <citation type="submission" date="2018-04" db="EMBL/GenBank/DDBJ databases">
        <authorList>
            <person name="Vogel A."/>
        </authorList>
    </citation>
    <scope>NUCLEOTIDE SEQUENCE [LARGE SCALE GENOMIC DNA]</scope>
</reference>
<dbReference type="PANTHER" id="PTHR22753">
    <property type="entry name" value="TRANSMEMBRANE PROTEIN 68"/>
    <property type="match status" value="1"/>
</dbReference>
<dbReference type="Gene3D" id="3.40.50.1820">
    <property type="entry name" value="alpha/beta hydrolase"/>
    <property type="match status" value="1"/>
</dbReference>
<evidence type="ECO:0000256" key="1">
    <source>
        <dbReference type="ARBA" id="ARBA00005420"/>
    </source>
</evidence>
<proteinExistence type="inferred from homology"/>
<dbReference type="GO" id="GO:0016020">
    <property type="term" value="C:membrane"/>
    <property type="evidence" value="ECO:0007669"/>
    <property type="project" value="TreeGrafter"/>
</dbReference>
<gene>
    <name evidence="5" type="ORF">CCAM_LOCUS2218</name>
</gene>
<sequence length="699" mass="78298">MATISQSFKMPLHFSRNSHCKLQFRHRVHCLSRRDSTVIPSESVHVNGSPSIDVGSGHLKRKKESVQEELEVLWDDGYGTRTVKDYLELAKEIIKDDGGPPRWFSPFSSSPPLKGSPPLFFLPGADGTGVGLALHQQALGKVFELWCLHIPVHDRTPFEGLIKMVEQTIRMKHDSSPNTPIYIVGDSLGGCLALAVAARNPKIDLVVILANPATSFARSQLQPLFPLLEATPSNLQFTLPYLLSLVMGDPVKMAMVGIDTSLPPTRIIEKFANTLRDLLPILSGLADIIPKETLMWKLKLLKYGSEYANSRLRSVTAEVLILASGKDNMLPSAREAERLARSLRNCKVRYFRDNGHTILMEDRVNLLTIIKCTSKYRRSKRHDFVLDYIPPSMSEYKQSLDINRFYRNVTGAAMYSTMEDGKIVRGLDGVPEEGPVLLVGYHMLLGLELVPLIEEMLTVKKILLRGMAHPALFSPLVENKGLNEMSFNDSIRLYGGVPVSASNLFKLLAKKSHVLLYPGGAREALHKKGEEYKLTWPDQPEFVRMAAKFGATIVPFGVVGEDDIVHLLLDYDDMMKIPILSDQITSYNEKVERMGFTLRGDANGEVANQALYVPGLMGKIPGRLYYLFGKPVSTKGKREVVKDREKASELYQQIKTDVENSMAFLLKKRVEDPYRGILHRTAFRAFSAPFDQIPSFSLD</sequence>
<dbReference type="Pfam" id="PF12146">
    <property type="entry name" value="Hydrolase_4"/>
    <property type="match status" value="1"/>
</dbReference>
<dbReference type="SUPFAM" id="SSF53474">
    <property type="entry name" value="alpha/beta-Hydrolases"/>
    <property type="match status" value="1"/>
</dbReference>
<evidence type="ECO:0000256" key="2">
    <source>
        <dbReference type="ARBA" id="ARBA00022679"/>
    </source>
</evidence>
<dbReference type="EMBL" id="OOIL02000115">
    <property type="protein sequence ID" value="VFQ60442.1"/>
    <property type="molecule type" value="Genomic_DNA"/>
</dbReference>
<keyword evidence="2" id="KW-0808">Transferase</keyword>
<dbReference type="Pfam" id="PF03982">
    <property type="entry name" value="DAGAT"/>
    <property type="match status" value="1"/>
</dbReference>
<dbReference type="InterPro" id="IPR007130">
    <property type="entry name" value="DAGAT"/>
</dbReference>
<accession>A0A484KE74</accession>
<dbReference type="GO" id="GO:0004144">
    <property type="term" value="F:diacylglycerol O-acyltransferase activity"/>
    <property type="evidence" value="ECO:0007669"/>
    <property type="project" value="UniProtKB-ARBA"/>
</dbReference>
<dbReference type="PANTHER" id="PTHR22753:SF14">
    <property type="entry name" value="MONOACYLGLYCEROL_DIACYLGLYCEROL O-ACYLTRANSFERASE"/>
    <property type="match status" value="1"/>
</dbReference>
<dbReference type="InterPro" id="IPR029058">
    <property type="entry name" value="AB_hydrolase_fold"/>
</dbReference>
<evidence type="ECO:0000313" key="6">
    <source>
        <dbReference type="Proteomes" id="UP000595140"/>
    </source>
</evidence>
<evidence type="ECO:0000313" key="5">
    <source>
        <dbReference type="EMBL" id="VFQ60442.1"/>
    </source>
</evidence>
<name>A0A484KE74_9ASTE</name>
<dbReference type="CDD" id="cd07987">
    <property type="entry name" value="LPLAT_MGAT-like"/>
    <property type="match status" value="1"/>
</dbReference>
<dbReference type="GO" id="GO:0019432">
    <property type="term" value="P:triglyceride biosynthetic process"/>
    <property type="evidence" value="ECO:0007669"/>
    <property type="project" value="UniProtKB-ARBA"/>
</dbReference>
<keyword evidence="3" id="KW-0012">Acyltransferase</keyword>
<dbReference type="InterPro" id="IPR022742">
    <property type="entry name" value="Hydrolase_4"/>
</dbReference>
<evidence type="ECO:0000256" key="3">
    <source>
        <dbReference type="ARBA" id="ARBA00023315"/>
    </source>
</evidence>
<evidence type="ECO:0000259" key="4">
    <source>
        <dbReference type="Pfam" id="PF12146"/>
    </source>
</evidence>
<keyword evidence="6" id="KW-1185">Reference proteome</keyword>
<protein>
    <recommendedName>
        <fullName evidence="4">Serine aminopeptidase S33 domain-containing protein</fullName>
    </recommendedName>
</protein>
<dbReference type="AlphaFoldDB" id="A0A484KE74"/>
<comment type="similarity">
    <text evidence="1">Belongs to the diacylglycerol acyltransferase family.</text>
</comment>
<organism evidence="5 6">
    <name type="scientific">Cuscuta campestris</name>
    <dbReference type="NCBI Taxonomy" id="132261"/>
    <lineage>
        <taxon>Eukaryota</taxon>
        <taxon>Viridiplantae</taxon>
        <taxon>Streptophyta</taxon>
        <taxon>Embryophyta</taxon>
        <taxon>Tracheophyta</taxon>
        <taxon>Spermatophyta</taxon>
        <taxon>Magnoliopsida</taxon>
        <taxon>eudicotyledons</taxon>
        <taxon>Gunneridae</taxon>
        <taxon>Pentapetalae</taxon>
        <taxon>asterids</taxon>
        <taxon>lamiids</taxon>
        <taxon>Solanales</taxon>
        <taxon>Convolvulaceae</taxon>
        <taxon>Cuscuteae</taxon>
        <taxon>Cuscuta</taxon>
        <taxon>Cuscuta subgen. Grammica</taxon>
        <taxon>Cuscuta sect. Cleistogrammica</taxon>
    </lineage>
</organism>